<dbReference type="EMBL" id="ONZQ02000017">
    <property type="protein sequence ID" value="SPO06730.1"/>
    <property type="molecule type" value="Genomic_DNA"/>
</dbReference>
<feature type="transmembrane region" description="Helical" evidence="2">
    <location>
        <begin position="307"/>
        <end position="331"/>
    </location>
</feature>
<proteinExistence type="predicted"/>
<feature type="compositionally biased region" description="Acidic residues" evidence="1">
    <location>
        <begin position="201"/>
        <end position="211"/>
    </location>
</feature>
<feature type="region of interest" description="Disordered" evidence="1">
    <location>
        <begin position="157"/>
        <end position="211"/>
    </location>
</feature>
<keyword evidence="4" id="KW-1185">Reference proteome</keyword>
<reference evidence="3" key="1">
    <citation type="submission" date="2018-03" db="EMBL/GenBank/DDBJ databases">
        <authorList>
            <person name="Guldener U."/>
        </authorList>
    </citation>
    <scope>NUCLEOTIDE SEQUENCE</scope>
</reference>
<feature type="compositionally biased region" description="Basic residues" evidence="1">
    <location>
        <begin position="178"/>
        <end position="196"/>
    </location>
</feature>
<evidence type="ECO:0000256" key="2">
    <source>
        <dbReference type="SAM" id="Phobius"/>
    </source>
</evidence>
<feature type="transmembrane region" description="Helical" evidence="2">
    <location>
        <begin position="81"/>
        <end position="101"/>
    </location>
</feature>
<protein>
    <submittedName>
        <fullName evidence="3">Related to integral membrane protein</fullName>
    </submittedName>
</protein>
<feature type="transmembrane region" description="Helical" evidence="2">
    <location>
        <begin position="273"/>
        <end position="295"/>
    </location>
</feature>
<feature type="transmembrane region" description="Helical" evidence="2">
    <location>
        <begin position="235"/>
        <end position="261"/>
    </location>
</feature>
<sequence>MPRNTEFASPNRPAPFAGHPHIRLVPNTVRGPLPFFNPTRARFHTVEEPRHAEPTVKGKPAVEVAVPQTTINWRARDNRKVLFTLGCAIFIACGLFAWLPLENARYNFPGDDIAVGVTSFIGATLFEVGAVLLVFEAYNENRAGCFGWALHQALSPNGKPSPSPEAGGTVARADRTKCQHHHQRIRRKREMRRRNGKSSLTDEEPEPDDDPTCLKQEWVWWPSWYDLKTHYFHEIGFMASIVLTLGATIFYITGICALPGIYDHFSLGLAQGLYWLTYLVGGVLFIVSALLYMLENQTAWWKPAPHLLGWHIGLWNLIGGVGWTLAAALGYCTSSGCDYQSQLSLIWASFAFWFGSMLTWYEALEKYPIERAGKNEAL</sequence>
<gene>
    <name evidence="3" type="ORF">DNG_09424</name>
</gene>
<evidence type="ECO:0000256" key="1">
    <source>
        <dbReference type="SAM" id="MobiDB-lite"/>
    </source>
</evidence>
<dbReference type="AlphaFoldDB" id="A0AAE8N8D5"/>
<accession>A0AAE8N8D5</accession>
<feature type="transmembrane region" description="Helical" evidence="2">
    <location>
        <begin position="343"/>
        <end position="361"/>
    </location>
</feature>
<name>A0AAE8N8D5_9PEZI</name>
<comment type="caution">
    <text evidence="3">The sequence shown here is derived from an EMBL/GenBank/DDBJ whole genome shotgun (WGS) entry which is preliminary data.</text>
</comment>
<evidence type="ECO:0000313" key="3">
    <source>
        <dbReference type="EMBL" id="SPO06730.1"/>
    </source>
</evidence>
<evidence type="ECO:0000313" key="4">
    <source>
        <dbReference type="Proteomes" id="UP001187682"/>
    </source>
</evidence>
<keyword evidence="2" id="KW-1133">Transmembrane helix</keyword>
<keyword evidence="2" id="KW-0472">Membrane</keyword>
<dbReference type="Proteomes" id="UP001187682">
    <property type="component" value="Unassembled WGS sequence"/>
</dbReference>
<keyword evidence="2" id="KW-0812">Transmembrane</keyword>
<organism evidence="3 4">
    <name type="scientific">Cephalotrichum gorgonifer</name>
    <dbReference type="NCBI Taxonomy" id="2041049"/>
    <lineage>
        <taxon>Eukaryota</taxon>
        <taxon>Fungi</taxon>
        <taxon>Dikarya</taxon>
        <taxon>Ascomycota</taxon>
        <taxon>Pezizomycotina</taxon>
        <taxon>Sordariomycetes</taxon>
        <taxon>Hypocreomycetidae</taxon>
        <taxon>Microascales</taxon>
        <taxon>Microascaceae</taxon>
        <taxon>Cephalotrichum</taxon>
    </lineage>
</organism>
<feature type="transmembrane region" description="Helical" evidence="2">
    <location>
        <begin position="113"/>
        <end position="135"/>
    </location>
</feature>